<sequence>VGAGPSGLILALSLVRNGVPVRVIEKSTTNRLGQRGAGLSPRSLEIFESLGVVEEIIARAIDVPLFRAYKMPEGVEILREFATAPRLDPTPDRPYINFVLFGQDGLDQVLRAELAKHGCSVEMGAELHSLNQDNDNVRVKILHHDLDQSSQLGHSVEDASYEWVIGADGARGVVRKQVGMTFIGETTELAFVIGDITTKDPLPDRWHLWGDITDVFMGERTVIRPTDVPGVWSFILGGRKLASAAEICANENSLKAYIKANTGNRGDIQITNFLWTSPYRISVRMVDTFKKGRVFVTGDAGHVHSPTGGQGLNTGIQDSYNLGWKLALVAKGLAIPSLLETFNEERYPVVSEMLNMTTDLMKKTLEHSNNEKGWNRTGDVNQLGVNYRGSTIVVNEAEYTGQESVHKGSSYNIEAGGYVQPGDRAPDAPGLIKYTKGSGQDAGRRLFKLLDSTRHTVLIFSDKIDYRLVLASLQRYDRELVRPMIITRPGEGADITAYDVFEDGDGHASSAYKGPEGVSGVFVIRPDGVVGARVGSTEALGRYFQGVFGQSP</sequence>
<name>A0A409XJM3_PSICY</name>
<keyword evidence="2" id="KW-0285">Flavoprotein</keyword>
<keyword evidence="3" id="KW-0274">FAD</keyword>
<evidence type="ECO:0000256" key="4">
    <source>
        <dbReference type="ARBA" id="ARBA00023002"/>
    </source>
</evidence>
<dbReference type="InterPro" id="IPR036188">
    <property type="entry name" value="FAD/NAD-bd_sf"/>
</dbReference>
<evidence type="ECO:0000256" key="2">
    <source>
        <dbReference type="ARBA" id="ARBA00022630"/>
    </source>
</evidence>
<organism evidence="6 7">
    <name type="scientific">Psilocybe cyanescens</name>
    <dbReference type="NCBI Taxonomy" id="93625"/>
    <lineage>
        <taxon>Eukaryota</taxon>
        <taxon>Fungi</taxon>
        <taxon>Dikarya</taxon>
        <taxon>Basidiomycota</taxon>
        <taxon>Agaricomycotina</taxon>
        <taxon>Agaricomycetes</taxon>
        <taxon>Agaricomycetidae</taxon>
        <taxon>Agaricales</taxon>
        <taxon>Agaricineae</taxon>
        <taxon>Strophariaceae</taxon>
        <taxon>Psilocybe</taxon>
    </lineage>
</organism>
<dbReference type="InterPro" id="IPR050641">
    <property type="entry name" value="RIFMO-like"/>
</dbReference>
<dbReference type="Gene3D" id="3.50.50.60">
    <property type="entry name" value="FAD/NAD(P)-binding domain"/>
    <property type="match status" value="1"/>
</dbReference>
<keyword evidence="7" id="KW-1185">Reference proteome</keyword>
<dbReference type="InterPro" id="IPR038220">
    <property type="entry name" value="PHOX_C_sf"/>
</dbReference>
<dbReference type="OrthoDB" id="2690153at2759"/>
<dbReference type="PANTHER" id="PTHR43004:SF19">
    <property type="entry name" value="BINDING MONOOXYGENASE, PUTATIVE (JCVI)-RELATED"/>
    <property type="match status" value="1"/>
</dbReference>
<dbReference type="PANTHER" id="PTHR43004">
    <property type="entry name" value="TRK SYSTEM POTASSIUM UPTAKE PROTEIN"/>
    <property type="match status" value="1"/>
</dbReference>
<proteinExistence type="predicted"/>
<protein>
    <recommendedName>
        <fullName evidence="5">FAD-binding domain-containing protein</fullName>
    </recommendedName>
</protein>
<comment type="caution">
    <text evidence="6">The sequence shown here is derived from an EMBL/GenBank/DDBJ whole genome shotgun (WGS) entry which is preliminary data.</text>
</comment>
<dbReference type="EMBL" id="NHYD01001500">
    <property type="protein sequence ID" value="PPQ90954.1"/>
    <property type="molecule type" value="Genomic_DNA"/>
</dbReference>
<comment type="cofactor">
    <cofactor evidence="1">
        <name>FAD</name>
        <dbReference type="ChEBI" id="CHEBI:57692"/>
    </cofactor>
</comment>
<accession>A0A409XJM3</accession>
<dbReference type="InParanoid" id="A0A409XJM3"/>
<dbReference type="GO" id="GO:0016709">
    <property type="term" value="F:oxidoreductase activity, acting on paired donors, with incorporation or reduction of molecular oxygen, NAD(P)H as one donor, and incorporation of one atom of oxygen"/>
    <property type="evidence" value="ECO:0007669"/>
    <property type="project" value="UniProtKB-ARBA"/>
</dbReference>
<evidence type="ECO:0000313" key="6">
    <source>
        <dbReference type="EMBL" id="PPQ90954.1"/>
    </source>
</evidence>
<gene>
    <name evidence="6" type="ORF">CVT25_015680</name>
</gene>
<dbReference type="Gene3D" id="3.30.70.2450">
    <property type="match status" value="1"/>
</dbReference>
<dbReference type="STRING" id="93625.A0A409XJM3"/>
<keyword evidence="4" id="KW-0560">Oxidoreductase</keyword>
<evidence type="ECO:0000313" key="7">
    <source>
        <dbReference type="Proteomes" id="UP000283269"/>
    </source>
</evidence>
<dbReference type="PRINTS" id="PR00420">
    <property type="entry name" value="RNGMNOXGNASE"/>
</dbReference>
<dbReference type="Gene3D" id="3.40.30.20">
    <property type="match status" value="1"/>
</dbReference>
<evidence type="ECO:0000256" key="1">
    <source>
        <dbReference type="ARBA" id="ARBA00001974"/>
    </source>
</evidence>
<feature type="domain" description="FAD-binding" evidence="5">
    <location>
        <begin position="1"/>
        <end position="355"/>
    </location>
</feature>
<evidence type="ECO:0000259" key="5">
    <source>
        <dbReference type="Pfam" id="PF01494"/>
    </source>
</evidence>
<dbReference type="Proteomes" id="UP000283269">
    <property type="component" value="Unassembled WGS sequence"/>
</dbReference>
<dbReference type="GO" id="GO:0071949">
    <property type="term" value="F:FAD binding"/>
    <property type="evidence" value="ECO:0007669"/>
    <property type="project" value="InterPro"/>
</dbReference>
<reference evidence="6 7" key="1">
    <citation type="journal article" date="2018" name="Evol. Lett.">
        <title>Horizontal gene cluster transfer increased hallucinogenic mushroom diversity.</title>
        <authorList>
            <person name="Reynolds H.T."/>
            <person name="Vijayakumar V."/>
            <person name="Gluck-Thaler E."/>
            <person name="Korotkin H.B."/>
            <person name="Matheny P.B."/>
            <person name="Slot J.C."/>
        </authorList>
    </citation>
    <scope>NUCLEOTIDE SEQUENCE [LARGE SCALE GENOMIC DNA]</scope>
    <source>
        <strain evidence="6 7">2631</strain>
    </source>
</reference>
<dbReference type="Pfam" id="PF01494">
    <property type="entry name" value="FAD_binding_3"/>
    <property type="match status" value="1"/>
</dbReference>
<feature type="non-terminal residue" evidence="6">
    <location>
        <position position="1"/>
    </location>
</feature>
<evidence type="ECO:0000256" key="3">
    <source>
        <dbReference type="ARBA" id="ARBA00022827"/>
    </source>
</evidence>
<dbReference type="AlphaFoldDB" id="A0A409XJM3"/>
<dbReference type="InterPro" id="IPR002938">
    <property type="entry name" value="FAD-bd"/>
</dbReference>
<dbReference type="SUPFAM" id="SSF51905">
    <property type="entry name" value="FAD/NAD(P)-binding domain"/>
    <property type="match status" value="1"/>
</dbReference>